<dbReference type="OrthoDB" id="424974at2759"/>
<keyword evidence="1" id="KW-0560">Oxidoreductase</keyword>
<evidence type="ECO:0000313" key="6">
    <source>
        <dbReference type="Proteomes" id="UP000271098"/>
    </source>
</evidence>
<dbReference type="GO" id="GO:0016491">
    <property type="term" value="F:oxidoreductase activity"/>
    <property type="evidence" value="ECO:0007669"/>
    <property type="project" value="UniProtKB-KW"/>
</dbReference>
<dbReference type="EMBL" id="UYRT01080142">
    <property type="protein sequence ID" value="VDN22133.1"/>
    <property type="molecule type" value="Genomic_DNA"/>
</dbReference>
<evidence type="ECO:0000259" key="4">
    <source>
        <dbReference type="Pfam" id="PF01266"/>
    </source>
</evidence>
<keyword evidence="6" id="KW-1185">Reference proteome</keyword>
<dbReference type="Gene3D" id="3.30.9.10">
    <property type="entry name" value="D-Amino Acid Oxidase, subunit A, domain 2"/>
    <property type="match status" value="3"/>
</dbReference>
<evidence type="ECO:0000256" key="3">
    <source>
        <dbReference type="ARBA" id="ARBA00046185"/>
    </source>
</evidence>
<dbReference type="AlphaFoldDB" id="A0A183DXB7"/>
<dbReference type="GO" id="GO:0005739">
    <property type="term" value="C:mitochondrion"/>
    <property type="evidence" value="ECO:0007669"/>
    <property type="project" value="GOC"/>
</dbReference>
<dbReference type="WBParaSite" id="GPUH_0001337301-mRNA-1">
    <property type="protein sequence ID" value="GPUH_0001337301-mRNA-1"/>
    <property type="gene ID" value="GPUH_0001337301"/>
</dbReference>
<name>A0A183DXB7_9BILA</name>
<dbReference type="Pfam" id="PF01266">
    <property type="entry name" value="DAO"/>
    <property type="match status" value="1"/>
</dbReference>
<organism evidence="7">
    <name type="scientific">Gongylonema pulchrum</name>
    <dbReference type="NCBI Taxonomy" id="637853"/>
    <lineage>
        <taxon>Eukaryota</taxon>
        <taxon>Metazoa</taxon>
        <taxon>Ecdysozoa</taxon>
        <taxon>Nematoda</taxon>
        <taxon>Chromadorea</taxon>
        <taxon>Rhabditida</taxon>
        <taxon>Spirurina</taxon>
        <taxon>Spiruromorpha</taxon>
        <taxon>Spiruroidea</taxon>
        <taxon>Gongylonematidae</taxon>
        <taxon>Gongylonema</taxon>
    </lineage>
</organism>
<dbReference type="InterPro" id="IPR036188">
    <property type="entry name" value="FAD/NAD-bd_sf"/>
</dbReference>
<reference evidence="5 6" key="2">
    <citation type="submission" date="2018-11" db="EMBL/GenBank/DDBJ databases">
        <authorList>
            <consortium name="Pathogen Informatics"/>
        </authorList>
    </citation>
    <scope>NUCLEOTIDE SEQUENCE [LARGE SCALE GENOMIC DNA]</scope>
</reference>
<dbReference type="SUPFAM" id="SSF51905">
    <property type="entry name" value="FAD/NAD(P)-binding domain"/>
    <property type="match status" value="1"/>
</dbReference>
<dbReference type="GO" id="GO:0032981">
    <property type="term" value="P:mitochondrial respiratory chain complex I assembly"/>
    <property type="evidence" value="ECO:0007669"/>
    <property type="project" value="TreeGrafter"/>
</dbReference>
<proteinExistence type="predicted"/>
<comment type="function">
    <text evidence="3">Required for the assembly of the mitochondrial membrane respiratory chain NADH dehydrogenase (Complex I). Involved in mid-late stages of complex I assembly.</text>
</comment>
<protein>
    <recommendedName>
        <fullName evidence="2">FAD-dependent oxidoreductase domain-containing protein 1</fullName>
    </recommendedName>
</protein>
<gene>
    <name evidence="5" type="ORF">GPUH_LOCUS13358</name>
</gene>
<sequence>MYAFHFRHVSRKKFEKFNYEIFHHHFSSPYFADFENERHFEPGEDVPKRVWSALKYDIKRWKRLCIILQAQMDPYQRNNPIAHIKRQTMDLELFPFAAEEIKHRKYSLFCSFFADNDPPDVHFLPMSFMYLACTPEDVERLKRNWKVQTQHGARVDLLTRDQLRERFPFINFDDVLLGSCGLENEGTIDAWQLLSAIREKNLTLGVQYIKGEVEGFFFERKYGTHDVHGIEDDADELMWRNVSIKGAYIRPQMTDASARIVRTNQIVVAAGKGRDLLAVELPVRARKRMVFVVHAPDVPALDMPALFDPSGVYCLMEEVGNTFICGKIPSKEEDEKIDHSNLEIDYDYFYDSIWPTLAKRVPAFKNLKEEDEKIDHSNLEIDYDYFYESIWPTLAKRVPAFKNLKDVNTFDNSPIIGEHLLYKNVHFLCGFGNRGMQHALAVGRSYSEKLLEGAYISLNLRKFDMRRLVKMEKLQEEYG</sequence>
<dbReference type="InterPro" id="IPR006076">
    <property type="entry name" value="FAD-dep_OxRdtase"/>
</dbReference>
<feature type="domain" description="FAD dependent oxidoreductase" evidence="4">
    <location>
        <begin position="124"/>
        <end position="444"/>
    </location>
</feature>
<dbReference type="Gene3D" id="3.50.50.60">
    <property type="entry name" value="FAD/NAD(P)-binding domain"/>
    <property type="match status" value="1"/>
</dbReference>
<dbReference type="PANTHER" id="PTHR13847:SF287">
    <property type="entry name" value="FAD-DEPENDENT OXIDOREDUCTASE DOMAIN-CONTAINING PROTEIN 1"/>
    <property type="match status" value="1"/>
</dbReference>
<dbReference type="Proteomes" id="UP000271098">
    <property type="component" value="Unassembled WGS sequence"/>
</dbReference>
<evidence type="ECO:0000313" key="5">
    <source>
        <dbReference type="EMBL" id="VDN22133.1"/>
    </source>
</evidence>
<dbReference type="PANTHER" id="PTHR13847">
    <property type="entry name" value="SARCOSINE DEHYDROGENASE-RELATED"/>
    <property type="match status" value="1"/>
</dbReference>
<evidence type="ECO:0000313" key="7">
    <source>
        <dbReference type="WBParaSite" id="GPUH_0001337301-mRNA-1"/>
    </source>
</evidence>
<evidence type="ECO:0000256" key="2">
    <source>
        <dbReference type="ARBA" id="ARBA00039785"/>
    </source>
</evidence>
<reference evidence="7" key="1">
    <citation type="submission" date="2016-06" db="UniProtKB">
        <authorList>
            <consortium name="WormBaseParasite"/>
        </authorList>
    </citation>
    <scope>IDENTIFICATION</scope>
</reference>
<accession>A0A183DXB7</accession>
<evidence type="ECO:0000256" key="1">
    <source>
        <dbReference type="ARBA" id="ARBA00023002"/>
    </source>
</evidence>